<dbReference type="InterPro" id="IPR050334">
    <property type="entry name" value="Molybdenum_import_ModC"/>
</dbReference>
<dbReference type="Gene3D" id="3.40.50.300">
    <property type="entry name" value="P-loop containing nucleotide triphosphate hydrolases"/>
    <property type="match status" value="1"/>
</dbReference>
<dbReference type="InterPro" id="IPR003593">
    <property type="entry name" value="AAA+_ATPase"/>
</dbReference>
<evidence type="ECO:0000259" key="11">
    <source>
        <dbReference type="PROSITE" id="PS51866"/>
    </source>
</evidence>
<keyword evidence="1" id="KW-0813">Transport</keyword>
<evidence type="ECO:0000259" key="10">
    <source>
        <dbReference type="PROSITE" id="PS50893"/>
    </source>
</evidence>
<sequence>MLRIELSHRFGDFALDVDITAGDGITMLFGPSGAGKSTIAKAVGGLLQTDQAYVQLGERVLADTSKLLWLKPHMRRIGYVFQEPRLFPHLSVRGNLLYGAGHDTDLARIADLLDIAPLLTRRPAGLSGGEAARVALGRALLSAPSLLILDEPLAALDARRKADILPYLERLRDHANVPMLYITHALDEVARLGSTLVLLQNGKVARSGSVKDVLSDPDAVPVLGPRMAGAMLEGHVVRHVDGLTELEVSGGLVWVPGTAGAVDTKIRLRVMAQDVIVGTQKPQGLSALNILPAKVVSLHRGDGPGALVVLQSGTDRLLARITQRSLDEMSLAPGDAVYGILKTVSVGPTDVFAGLD</sequence>
<keyword evidence="8" id="KW-0472">Membrane</keyword>
<evidence type="ECO:0000256" key="5">
    <source>
        <dbReference type="ARBA" id="ARBA00022741"/>
    </source>
</evidence>
<dbReference type="PANTHER" id="PTHR43514">
    <property type="entry name" value="ABC TRANSPORTER I FAMILY MEMBER 10"/>
    <property type="match status" value="1"/>
</dbReference>
<gene>
    <name evidence="12" type="primary">cysA_3</name>
    <name evidence="12" type="ORF">THS5294_03600</name>
</gene>
<proteinExistence type="predicted"/>
<dbReference type="SUPFAM" id="SSF50331">
    <property type="entry name" value="MOP-like"/>
    <property type="match status" value="1"/>
</dbReference>
<evidence type="ECO:0000313" key="12">
    <source>
        <dbReference type="EMBL" id="CUH62286.1"/>
    </source>
</evidence>
<dbReference type="GO" id="GO:0005524">
    <property type="term" value="F:ATP binding"/>
    <property type="evidence" value="ECO:0007669"/>
    <property type="project" value="UniProtKB-KW"/>
</dbReference>
<keyword evidence="12" id="KW-0378">Hydrolase</keyword>
<dbReference type="PROSITE" id="PS50893">
    <property type="entry name" value="ABC_TRANSPORTER_2"/>
    <property type="match status" value="1"/>
</dbReference>
<evidence type="ECO:0000256" key="8">
    <source>
        <dbReference type="ARBA" id="ARBA00023136"/>
    </source>
</evidence>
<evidence type="ECO:0000256" key="2">
    <source>
        <dbReference type="ARBA" id="ARBA00022475"/>
    </source>
</evidence>
<accession>A0A0P1F3L8</accession>
<dbReference type="NCBIfam" id="TIGR02142">
    <property type="entry name" value="modC_ABC"/>
    <property type="match status" value="1"/>
</dbReference>
<feature type="domain" description="Mop" evidence="11">
    <location>
        <begin position="284"/>
        <end position="350"/>
    </location>
</feature>
<dbReference type="InterPro" id="IPR004606">
    <property type="entry name" value="Mop_domain"/>
</dbReference>
<dbReference type="SUPFAM" id="SSF52540">
    <property type="entry name" value="P-loop containing nucleoside triphosphate hydrolases"/>
    <property type="match status" value="1"/>
</dbReference>
<dbReference type="InterPro" id="IPR017871">
    <property type="entry name" value="ABC_transporter-like_CS"/>
</dbReference>
<evidence type="ECO:0000256" key="3">
    <source>
        <dbReference type="ARBA" id="ARBA00022505"/>
    </source>
</evidence>
<dbReference type="SMART" id="SM00382">
    <property type="entry name" value="AAA"/>
    <property type="match status" value="1"/>
</dbReference>
<dbReference type="RefSeq" id="WP_306434257.1">
    <property type="nucleotide sequence ID" value="NZ_CYRX01000033.1"/>
</dbReference>
<evidence type="ECO:0000256" key="6">
    <source>
        <dbReference type="ARBA" id="ARBA00022840"/>
    </source>
</evidence>
<reference evidence="12 13" key="1">
    <citation type="submission" date="2015-09" db="EMBL/GenBank/DDBJ databases">
        <authorList>
            <consortium name="Swine Surveillance"/>
        </authorList>
    </citation>
    <scope>NUCLEOTIDE SEQUENCE [LARGE SCALE GENOMIC DNA]</scope>
    <source>
        <strain evidence="12 13">CECT 5294</strain>
    </source>
</reference>
<dbReference type="PANTHER" id="PTHR43514:SF4">
    <property type="entry name" value="ABC TRANSPORTER I FAMILY MEMBER 10"/>
    <property type="match status" value="1"/>
</dbReference>
<dbReference type="GO" id="GO:0016887">
    <property type="term" value="F:ATP hydrolysis activity"/>
    <property type="evidence" value="ECO:0007669"/>
    <property type="project" value="InterPro"/>
</dbReference>
<dbReference type="Pfam" id="PF03459">
    <property type="entry name" value="TOBE"/>
    <property type="match status" value="1"/>
</dbReference>
<dbReference type="STRING" id="266809.PM03_03365"/>
<dbReference type="GO" id="GO:0015098">
    <property type="term" value="F:molybdate ion transmembrane transporter activity"/>
    <property type="evidence" value="ECO:0007669"/>
    <property type="project" value="InterPro"/>
</dbReference>
<keyword evidence="2" id="KW-1003">Cell membrane</keyword>
<dbReference type="GO" id="GO:0140359">
    <property type="term" value="F:ABC-type transporter activity"/>
    <property type="evidence" value="ECO:0007669"/>
    <property type="project" value="InterPro"/>
</dbReference>
<evidence type="ECO:0000256" key="7">
    <source>
        <dbReference type="ARBA" id="ARBA00022967"/>
    </source>
</evidence>
<keyword evidence="6 12" id="KW-0067">ATP-binding</keyword>
<dbReference type="GO" id="GO:0016020">
    <property type="term" value="C:membrane"/>
    <property type="evidence" value="ECO:0007669"/>
    <property type="project" value="InterPro"/>
</dbReference>
<dbReference type="InterPro" id="IPR027417">
    <property type="entry name" value="P-loop_NTPase"/>
</dbReference>
<dbReference type="InterPro" id="IPR008995">
    <property type="entry name" value="Mo/tungstate-bd_C_term_dom"/>
</dbReference>
<dbReference type="InterPro" id="IPR005116">
    <property type="entry name" value="Transp-assoc_OB_typ1"/>
</dbReference>
<protein>
    <submittedName>
        <fullName evidence="12">Sulfate/thiosulfate import ATP-binding protein CysA</fullName>
        <ecNumber evidence="12">3.6.3.25</ecNumber>
    </submittedName>
</protein>
<keyword evidence="7" id="KW-1278">Translocase</keyword>
<feature type="domain" description="ABC transporter" evidence="10">
    <location>
        <begin position="1"/>
        <end position="226"/>
    </location>
</feature>
<dbReference type="InterPro" id="IPR011868">
    <property type="entry name" value="ModC_ABC_ATP-bd"/>
</dbReference>
<dbReference type="InterPro" id="IPR003439">
    <property type="entry name" value="ABC_transporter-like_ATP-bd"/>
</dbReference>
<dbReference type="PROSITE" id="PS00211">
    <property type="entry name" value="ABC_TRANSPORTER_1"/>
    <property type="match status" value="1"/>
</dbReference>
<dbReference type="eggNOG" id="COG4148">
    <property type="taxonomic scope" value="Bacteria"/>
</dbReference>
<organism evidence="12 13">
    <name type="scientific">Thalassobacter stenotrophicus</name>
    <dbReference type="NCBI Taxonomy" id="266809"/>
    <lineage>
        <taxon>Bacteria</taxon>
        <taxon>Pseudomonadati</taxon>
        <taxon>Pseudomonadota</taxon>
        <taxon>Alphaproteobacteria</taxon>
        <taxon>Rhodobacterales</taxon>
        <taxon>Roseobacteraceae</taxon>
        <taxon>Thalassobacter</taxon>
    </lineage>
</organism>
<name>A0A0P1F3L8_9RHOB</name>
<dbReference type="Gene3D" id="2.40.50.100">
    <property type="match status" value="1"/>
</dbReference>
<dbReference type="Proteomes" id="UP000051298">
    <property type="component" value="Unassembled WGS sequence"/>
</dbReference>
<evidence type="ECO:0000313" key="13">
    <source>
        <dbReference type="Proteomes" id="UP000051298"/>
    </source>
</evidence>
<evidence type="ECO:0000256" key="4">
    <source>
        <dbReference type="ARBA" id="ARBA00022519"/>
    </source>
</evidence>
<keyword evidence="4" id="KW-0997">Cell inner membrane</keyword>
<evidence type="ECO:0000256" key="1">
    <source>
        <dbReference type="ARBA" id="ARBA00022448"/>
    </source>
</evidence>
<dbReference type="EMBL" id="CYRX01000033">
    <property type="protein sequence ID" value="CUH62286.1"/>
    <property type="molecule type" value="Genomic_DNA"/>
</dbReference>
<keyword evidence="3 9" id="KW-0500">Molybdenum</keyword>
<dbReference type="AlphaFoldDB" id="A0A0P1F3L8"/>
<evidence type="ECO:0000256" key="9">
    <source>
        <dbReference type="PROSITE-ProRule" id="PRU01213"/>
    </source>
</evidence>
<dbReference type="PROSITE" id="PS51866">
    <property type="entry name" value="MOP"/>
    <property type="match status" value="1"/>
</dbReference>
<dbReference type="EC" id="3.6.3.25" evidence="12"/>
<keyword evidence="5" id="KW-0547">Nucleotide-binding</keyword>
<dbReference type="Pfam" id="PF00005">
    <property type="entry name" value="ABC_tran"/>
    <property type="match status" value="1"/>
</dbReference>